<dbReference type="GO" id="GO:0003682">
    <property type="term" value="F:chromatin binding"/>
    <property type="evidence" value="ECO:0007669"/>
    <property type="project" value="TreeGrafter"/>
</dbReference>
<dbReference type="PANTHER" id="PTHR15863">
    <property type="entry name" value="MRN COMPLEX-INTERACTING PROTEIN"/>
    <property type="match status" value="1"/>
</dbReference>
<dbReference type="GO" id="GO:0007095">
    <property type="term" value="P:mitotic G2 DNA damage checkpoint signaling"/>
    <property type="evidence" value="ECO:0007669"/>
    <property type="project" value="TreeGrafter"/>
</dbReference>
<evidence type="ECO:0000313" key="4">
    <source>
        <dbReference type="Proteomes" id="UP000325113"/>
    </source>
</evidence>
<reference evidence="3 4" key="1">
    <citation type="submission" date="2019-07" db="EMBL/GenBank/DDBJ databases">
        <title>Genomes of Cafeteria roenbergensis.</title>
        <authorList>
            <person name="Fischer M.G."/>
            <person name="Hackl T."/>
            <person name="Roman M."/>
        </authorList>
    </citation>
    <scope>NUCLEOTIDE SEQUENCE [LARGE SCALE GENOMIC DNA]</scope>
    <source>
        <strain evidence="3 4">Cflag</strain>
    </source>
</reference>
<feature type="compositionally biased region" description="Basic and acidic residues" evidence="1">
    <location>
        <begin position="144"/>
        <end position="170"/>
    </location>
</feature>
<dbReference type="EMBL" id="VLTM01000065">
    <property type="protein sequence ID" value="KAA0158572.1"/>
    <property type="molecule type" value="Genomic_DNA"/>
</dbReference>
<feature type="region of interest" description="Disordered" evidence="1">
    <location>
        <begin position="97"/>
        <end position="128"/>
    </location>
</feature>
<dbReference type="Pfam" id="PF15749">
    <property type="entry name" value="MRNIP"/>
    <property type="match status" value="1"/>
</dbReference>
<feature type="domain" description="MRN complex-interacting protein N-terminal" evidence="2">
    <location>
        <begin position="7"/>
        <end position="84"/>
    </location>
</feature>
<comment type="caution">
    <text evidence="3">The sequence shown here is derived from an EMBL/GenBank/DDBJ whole genome shotgun (WGS) entry which is preliminary data.</text>
</comment>
<evidence type="ECO:0000259" key="2">
    <source>
        <dbReference type="Pfam" id="PF15749"/>
    </source>
</evidence>
<feature type="compositionally biased region" description="Pro residues" evidence="1">
    <location>
        <begin position="260"/>
        <end position="270"/>
    </location>
</feature>
<feature type="region of interest" description="Disordered" evidence="1">
    <location>
        <begin position="144"/>
        <end position="184"/>
    </location>
</feature>
<dbReference type="Proteomes" id="UP000325113">
    <property type="component" value="Unassembled WGS sequence"/>
</dbReference>
<protein>
    <recommendedName>
        <fullName evidence="2">MRN complex-interacting protein N-terminal domain-containing protein</fullName>
    </recommendedName>
</protein>
<accession>A0A5A8CZH4</accession>
<dbReference type="AlphaFoldDB" id="A0A5A8CZH4"/>
<gene>
    <name evidence="3" type="ORF">FNF31_05323</name>
</gene>
<organism evidence="3 4">
    <name type="scientific">Cafeteria roenbergensis</name>
    <name type="common">Marine flagellate</name>
    <dbReference type="NCBI Taxonomy" id="33653"/>
    <lineage>
        <taxon>Eukaryota</taxon>
        <taxon>Sar</taxon>
        <taxon>Stramenopiles</taxon>
        <taxon>Bigyra</taxon>
        <taxon>Opalozoa</taxon>
        <taxon>Bicosoecida</taxon>
        <taxon>Cafeteriaceae</taxon>
        <taxon>Cafeteria</taxon>
    </lineage>
</organism>
<dbReference type="PANTHER" id="PTHR15863:SF2">
    <property type="entry name" value="MRN COMPLEX-INTERACTING PROTEIN"/>
    <property type="match status" value="1"/>
</dbReference>
<dbReference type="InterPro" id="IPR032739">
    <property type="entry name" value="MRNIP"/>
</dbReference>
<dbReference type="InterPro" id="IPR049472">
    <property type="entry name" value="MRNIP_N"/>
</dbReference>
<sequence length="281" mass="28715">MPNYIGVQCAQCEAFQVVQQPKSKKWKCRMCDHGQSVVRLFAGSSKAAEVRPVVQRLNRLRGRKAELEEELLEMMRDGRIDEETIRAAAVEEGITAPPAAAPRQAPAESASQSAWASLDDSAPAAAPAPSLWGQFVDVADRAPEADAQRGDGDNDASHTTDRDAVRDHAGRGGPAGAAPLAGTGWSATGDVAARAGTRAPIAGWGAFAAEEDCAAGHDHATATAQAASGLATEEAAGVGRDAAGGSAPRGGGGWGAEDPAPAPAPAPAPTLRPGSSWAKFL</sequence>
<name>A0A5A8CZH4_CAFRO</name>
<feature type="region of interest" description="Disordered" evidence="1">
    <location>
        <begin position="240"/>
        <end position="281"/>
    </location>
</feature>
<evidence type="ECO:0000313" key="3">
    <source>
        <dbReference type="EMBL" id="KAA0158572.1"/>
    </source>
</evidence>
<evidence type="ECO:0000256" key="1">
    <source>
        <dbReference type="SAM" id="MobiDB-lite"/>
    </source>
</evidence>
<dbReference type="GO" id="GO:0005634">
    <property type="term" value="C:nucleus"/>
    <property type="evidence" value="ECO:0007669"/>
    <property type="project" value="TreeGrafter"/>
</dbReference>
<proteinExistence type="predicted"/>